<evidence type="ECO:0000313" key="2">
    <source>
        <dbReference type="EMBL" id="CAB4535476.1"/>
    </source>
</evidence>
<reference evidence="2" key="1">
    <citation type="submission" date="2020-05" db="EMBL/GenBank/DDBJ databases">
        <authorList>
            <person name="Chiriac C."/>
            <person name="Salcher M."/>
            <person name="Ghai R."/>
            <person name="Kavagutti S V."/>
        </authorList>
    </citation>
    <scope>NUCLEOTIDE SEQUENCE</scope>
</reference>
<dbReference type="EMBL" id="CAEZSH010000034">
    <property type="protein sequence ID" value="CAB4535476.1"/>
    <property type="molecule type" value="Genomic_DNA"/>
</dbReference>
<sequence length="83" mass="8842">MKKMFWLITGITAGMVIARKIEQNPAAKAVAEDLIKSGKELAGAFMDGFEETHAEAQSAPAKPKTSSVKPAARKPSTRKTAAK</sequence>
<accession>A0A6J6B9F3</accession>
<dbReference type="AlphaFoldDB" id="A0A6J6B9F3"/>
<gene>
    <name evidence="2" type="ORF">UFOPK1410_00426</name>
</gene>
<feature type="compositionally biased region" description="Basic residues" evidence="1">
    <location>
        <begin position="71"/>
        <end position="83"/>
    </location>
</feature>
<protein>
    <submittedName>
        <fullName evidence="2">Unannotated protein</fullName>
    </submittedName>
</protein>
<proteinExistence type="predicted"/>
<evidence type="ECO:0000256" key="1">
    <source>
        <dbReference type="SAM" id="MobiDB-lite"/>
    </source>
</evidence>
<feature type="region of interest" description="Disordered" evidence="1">
    <location>
        <begin position="52"/>
        <end position="83"/>
    </location>
</feature>
<name>A0A6J6B9F3_9ZZZZ</name>
<organism evidence="2">
    <name type="scientific">freshwater metagenome</name>
    <dbReference type="NCBI Taxonomy" id="449393"/>
    <lineage>
        <taxon>unclassified sequences</taxon>
        <taxon>metagenomes</taxon>
        <taxon>ecological metagenomes</taxon>
    </lineage>
</organism>